<dbReference type="EC" id="3.6.5.4" evidence="10"/>
<reference evidence="14 15" key="1">
    <citation type="journal article" date="2023" name="Nucleic Acids Res.">
        <title>The hologenome of Daphnia magna reveals possible DNA methylation and microbiome-mediated evolution of the host genome.</title>
        <authorList>
            <person name="Chaturvedi A."/>
            <person name="Li X."/>
            <person name="Dhandapani V."/>
            <person name="Marshall H."/>
            <person name="Kissane S."/>
            <person name="Cuenca-Cambronero M."/>
            <person name="Asole G."/>
            <person name="Calvet F."/>
            <person name="Ruiz-Romero M."/>
            <person name="Marangio P."/>
            <person name="Guigo R."/>
            <person name="Rago D."/>
            <person name="Mirbahai L."/>
            <person name="Eastwood N."/>
            <person name="Colbourne J.K."/>
            <person name="Zhou J."/>
            <person name="Mallon E."/>
            <person name="Orsini L."/>
        </authorList>
    </citation>
    <scope>NUCLEOTIDE SEQUENCE [LARGE SCALE GENOMIC DNA]</scope>
    <source>
        <strain evidence="14">LRV0_1</strain>
    </source>
</reference>
<protein>
    <recommendedName>
        <fullName evidence="8">Signal recognition particle subunit SRP54</fullName>
        <ecNumber evidence="10">3.6.5.4</ecNumber>
    </recommendedName>
    <alternativeName>
        <fullName evidence="9">Signal recognition particle 54 kDa protein</fullName>
    </alternativeName>
</protein>
<organism evidence="14 15">
    <name type="scientific">Daphnia magna</name>
    <dbReference type="NCBI Taxonomy" id="35525"/>
    <lineage>
        <taxon>Eukaryota</taxon>
        <taxon>Metazoa</taxon>
        <taxon>Ecdysozoa</taxon>
        <taxon>Arthropoda</taxon>
        <taxon>Crustacea</taxon>
        <taxon>Branchiopoda</taxon>
        <taxon>Diplostraca</taxon>
        <taxon>Cladocera</taxon>
        <taxon>Anomopoda</taxon>
        <taxon>Daphniidae</taxon>
        <taxon>Daphnia</taxon>
    </lineage>
</organism>
<feature type="domain" description="SRP54-type proteins GTP-binding" evidence="13">
    <location>
        <begin position="278"/>
        <end position="291"/>
    </location>
</feature>
<evidence type="ECO:0000256" key="5">
    <source>
        <dbReference type="ARBA" id="ARBA00023134"/>
    </source>
</evidence>
<dbReference type="Pfam" id="PF00448">
    <property type="entry name" value="SRP54"/>
    <property type="match status" value="1"/>
</dbReference>
<comment type="similarity">
    <text evidence="1">Belongs to the GTP-binding SRP family. SRP54 subfamily.</text>
</comment>
<dbReference type="SMART" id="SM00963">
    <property type="entry name" value="SRP54_N"/>
    <property type="match status" value="1"/>
</dbReference>
<evidence type="ECO:0000256" key="9">
    <source>
        <dbReference type="ARBA" id="ARBA00034907"/>
    </source>
</evidence>
<dbReference type="Pfam" id="PF02978">
    <property type="entry name" value="SRP_SPB"/>
    <property type="match status" value="1"/>
</dbReference>
<feature type="compositionally biased region" description="Basic and acidic residues" evidence="12">
    <location>
        <begin position="514"/>
        <end position="525"/>
    </location>
</feature>
<dbReference type="InterPro" id="IPR022941">
    <property type="entry name" value="SRP54"/>
</dbReference>
<evidence type="ECO:0000256" key="2">
    <source>
        <dbReference type="ARBA" id="ARBA00022741"/>
    </source>
</evidence>
<evidence type="ECO:0000256" key="7">
    <source>
        <dbReference type="ARBA" id="ARBA00023274"/>
    </source>
</evidence>
<name>A0ABR0B923_9CRUS</name>
<dbReference type="CDD" id="cd18539">
    <property type="entry name" value="SRP_G"/>
    <property type="match status" value="1"/>
</dbReference>
<evidence type="ECO:0000256" key="6">
    <source>
        <dbReference type="ARBA" id="ARBA00023135"/>
    </source>
</evidence>
<dbReference type="InterPro" id="IPR027417">
    <property type="entry name" value="P-loop_NTPase"/>
</dbReference>
<keyword evidence="2" id="KW-0547">Nucleotide-binding</keyword>
<evidence type="ECO:0000256" key="1">
    <source>
        <dbReference type="ARBA" id="ARBA00005450"/>
    </source>
</evidence>
<keyword evidence="15" id="KW-1185">Reference proteome</keyword>
<gene>
    <name evidence="14" type="ORF">OUZ56_032476</name>
</gene>
<dbReference type="Gene3D" id="1.20.120.140">
    <property type="entry name" value="Signal recognition particle SRP54, nucleotide-binding domain"/>
    <property type="match status" value="1"/>
</dbReference>
<comment type="caution">
    <text evidence="14">The sequence shown here is derived from an EMBL/GenBank/DDBJ whole genome shotgun (WGS) entry which is preliminary data.</text>
</comment>
<proteinExistence type="inferred from homology"/>
<keyword evidence="7" id="KW-0687">Ribonucleoprotein</keyword>
<dbReference type="Pfam" id="PF02881">
    <property type="entry name" value="SRP54_N"/>
    <property type="match status" value="1"/>
</dbReference>
<dbReference type="SMART" id="SM00382">
    <property type="entry name" value="AAA"/>
    <property type="match status" value="1"/>
</dbReference>
<dbReference type="SUPFAM" id="SSF52540">
    <property type="entry name" value="P-loop containing nucleoside triphosphate hydrolases"/>
    <property type="match status" value="1"/>
</dbReference>
<sequence length="554" mass="59217">MFDAISKGFKNAKNRLAGLEELTEQNIETALREVRLSLLEADVELSVVKAFLARVKEKALGETVRVRAKGTDGSTVKVRAGDVFTKICHDELVAFMSADGESIRFADAGPTGIMMVGLQGSGKTTSSAKFARFLQKDLKKKPLLVAADMQRPAAVEQLMVLGKSIGVPVFNIPGASPVEICSKARDEAKAKGCDVIIYDTAGRLAIDDALMEELAAIKTNVAPQNIFLVVDAMIGQDAVKVSKGFHDRLDLTGVILTKLDGDARGGAALSVREVTGAPVRYVGMGEGTDKFEEFRPDGMASRVLGMGDVVGLMKDFQSVVDEKKAAEDAMKMLEGNFTLDDFLQQIKTIQKMGSLKDIVAKMPGMDQMMPPGVDLDDRELVRIEAIIQSFTKAERRDPYAIVREPSRAARIAKGSATPEVAVNELVQKFLFMKQMMDGLGQNMGMMGKIPGMNKLGMMKNLRKMAAGGGMPPGMAGLPGMGGMGGMPGMGGFPGMPGMGGFPGMPGMGGMPDEAALRSGKEREEGLTQARKRGPKEVPEVTSAYRAPNMLPRSG</sequence>
<dbReference type="InterPro" id="IPR000897">
    <property type="entry name" value="SRP54_GTPase_dom"/>
</dbReference>
<dbReference type="NCBIfam" id="TIGR00959">
    <property type="entry name" value="ffh"/>
    <property type="match status" value="1"/>
</dbReference>
<keyword evidence="5" id="KW-0342">GTP-binding</keyword>
<dbReference type="InterPro" id="IPR042101">
    <property type="entry name" value="SRP54_N_sf"/>
</dbReference>
<dbReference type="SUPFAM" id="SSF47446">
    <property type="entry name" value="Signal peptide-binding domain"/>
    <property type="match status" value="1"/>
</dbReference>
<evidence type="ECO:0000256" key="3">
    <source>
        <dbReference type="ARBA" id="ARBA00022801"/>
    </source>
</evidence>
<evidence type="ECO:0000256" key="10">
    <source>
        <dbReference type="ARBA" id="ARBA00035672"/>
    </source>
</evidence>
<dbReference type="InterPro" id="IPR004125">
    <property type="entry name" value="Signal_recog_particle_SRP54_M"/>
</dbReference>
<dbReference type="PANTHER" id="PTHR11564:SF5">
    <property type="entry name" value="SIGNAL RECOGNITION PARTICLE SUBUNIT SRP54"/>
    <property type="match status" value="1"/>
</dbReference>
<dbReference type="EMBL" id="JAOYFB010000041">
    <property type="protein sequence ID" value="KAK4045068.1"/>
    <property type="molecule type" value="Genomic_DNA"/>
</dbReference>
<evidence type="ECO:0000313" key="15">
    <source>
        <dbReference type="Proteomes" id="UP001234178"/>
    </source>
</evidence>
<evidence type="ECO:0000313" key="14">
    <source>
        <dbReference type="EMBL" id="KAK4045068.1"/>
    </source>
</evidence>
<dbReference type="Gene3D" id="3.40.50.300">
    <property type="entry name" value="P-loop containing nucleotide triphosphate hydrolases"/>
    <property type="match status" value="1"/>
</dbReference>
<evidence type="ECO:0000256" key="4">
    <source>
        <dbReference type="ARBA" id="ARBA00022884"/>
    </source>
</evidence>
<dbReference type="InterPro" id="IPR036891">
    <property type="entry name" value="Signal_recog_part_SRP54_M_sf"/>
</dbReference>
<keyword evidence="6" id="KW-0733">Signal recognition particle</keyword>
<dbReference type="InterPro" id="IPR004780">
    <property type="entry name" value="SRP"/>
</dbReference>
<accession>A0ABR0B923</accession>
<dbReference type="InterPro" id="IPR003593">
    <property type="entry name" value="AAA+_ATPase"/>
</dbReference>
<evidence type="ECO:0000256" key="12">
    <source>
        <dbReference type="SAM" id="MobiDB-lite"/>
    </source>
</evidence>
<comment type="catalytic activity">
    <reaction evidence="11">
        <text>GTP + H2O = GDP + phosphate + H(+)</text>
        <dbReference type="Rhea" id="RHEA:19669"/>
        <dbReference type="ChEBI" id="CHEBI:15377"/>
        <dbReference type="ChEBI" id="CHEBI:15378"/>
        <dbReference type="ChEBI" id="CHEBI:37565"/>
        <dbReference type="ChEBI" id="CHEBI:43474"/>
        <dbReference type="ChEBI" id="CHEBI:58189"/>
        <dbReference type="EC" id="3.6.5.4"/>
    </reaction>
    <physiologicalReaction direction="left-to-right" evidence="11">
        <dbReference type="Rhea" id="RHEA:19670"/>
    </physiologicalReaction>
</comment>
<evidence type="ECO:0000256" key="8">
    <source>
        <dbReference type="ARBA" id="ARBA00034832"/>
    </source>
</evidence>
<evidence type="ECO:0000259" key="13">
    <source>
        <dbReference type="PROSITE" id="PS00300"/>
    </source>
</evidence>
<dbReference type="Proteomes" id="UP001234178">
    <property type="component" value="Unassembled WGS sequence"/>
</dbReference>
<dbReference type="SMART" id="SM00962">
    <property type="entry name" value="SRP54"/>
    <property type="match status" value="1"/>
</dbReference>
<keyword evidence="4" id="KW-0694">RNA-binding</keyword>
<dbReference type="InterPro" id="IPR013822">
    <property type="entry name" value="Signal_recog_particl_SRP54_hlx"/>
</dbReference>
<feature type="region of interest" description="Disordered" evidence="12">
    <location>
        <begin position="507"/>
        <end position="554"/>
    </location>
</feature>
<keyword evidence="3" id="KW-0378">Hydrolase</keyword>
<dbReference type="PANTHER" id="PTHR11564">
    <property type="entry name" value="SIGNAL RECOGNITION PARTICLE 54K PROTEIN SRP54"/>
    <property type="match status" value="1"/>
</dbReference>
<dbReference type="PROSITE" id="PS00300">
    <property type="entry name" value="SRP54"/>
    <property type="match status" value="1"/>
</dbReference>
<evidence type="ECO:0000256" key="11">
    <source>
        <dbReference type="ARBA" id="ARBA00048157"/>
    </source>
</evidence>
<dbReference type="Gene3D" id="1.10.260.30">
    <property type="entry name" value="Signal recognition particle, SRP54 subunit, M-domain"/>
    <property type="match status" value="1"/>
</dbReference>